<dbReference type="CDD" id="cd00170">
    <property type="entry name" value="SEC14"/>
    <property type="match status" value="1"/>
</dbReference>
<keyword evidence="2" id="KW-1185">Reference proteome</keyword>
<dbReference type="Pfam" id="PF00650">
    <property type="entry name" value="CRAL_TRIO"/>
    <property type="match status" value="1"/>
</dbReference>
<dbReference type="PROSITE" id="PS50191">
    <property type="entry name" value="CRAL_TRIO"/>
    <property type="match status" value="1"/>
</dbReference>
<protein>
    <submittedName>
        <fullName evidence="3">Alpha-tocopherol transfer protein-like</fullName>
    </submittedName>
</protein>
<dbReference type="SMART" id="SM00516">
    <property type="entry name" value="SEC14"/>
    <property type="match status" value="1"/>
</dbReference>
<dbReference type="GO" id="GO:0016020">
    <property type="term" value="C:membrane"/>
    <property type="evidence" value="ECO:0007669"/>
    <property type="project" value="TreeGrafter"/>
</dbReference>
<dbReference type="RefSeq" id="XP_026286507.1">
    <property type="nucleotide sequence ID" value="XM_026430722.2"/>
</dbReference>
<feature type="domain" description="CRAL-TRIO" evidence="1">
    <location>
        <begin position="95"/>
        <end position="259"/>
    </location>
</feature>
<name>A0A6J1T0C1_FRAOC</name>
<gene>
    <name evidence="3" type="primary">LOC113212129</name>
</gene>
<reference evidence="3" key="1">
    <citation type="submission" date="2025-08" db="UniProtKB">
        <authorList>
            <consortium name="RefSeq"/>
        </authorList>
    </citation>
    <scope>IDENTIFICATION</scope>
    <source>
        <tissue evidence="3">Whole organism</tissue>
    </source>
</reference>
<dbReference type="KEGG" id="foc:113212129"/>
<dbReference type="SUPFAM" id="SSF46938">
    <property type="entry name" value="CRAL/TRIO N-terminal domain"/>
    <property type="match status" value="1"/>
</dbReference>
<proteinExistence type="predicted"/>
<dbReference type="GO" id="GO:1902936">
    <property type="term" value="F:phosphatidylinositol bisphosphate binding"/>
    <property type="evidence" value="ECO:0007669"/>
    <property type="project" value="TreeGrafter"/>
</dbReference>
<dbReference type="Proteomes" id="UP000504606">
    <property type="component" value="Unplaced"/>
</dbReference>
<organism evidence="2 3">
    <name type="scientific">Frankliniella occidentalis</name>
    <name type="common">Western flower thrips</name>
    <name type="synonym">Euthrips occidentalis</name>
    <dbReference type="NCBI Taxonomy" id="133901"/>
    <lineage>
        <taxon>Eukaryota</taxon>
        <taxon>Metazoa</taxon>
        <taxon>Ecdysozoa</taxon>
        <taxon>Arthropoda</taxon>
        <taxon>Hexapoda</taxon>
        <taxon>Insecta</taxon>
        <taxon>Pterygota</taxon>
        <taxon>Neoptera</taxon>
        <taxon>Paraneoptera</taxon>
        <taxon>Thysanoptera</taxon>
        <taxon>Terebrantia</taxon>
        <taxon>Thripoidea</taxon>
        <taxon>Thripidae</taxon>
        <taxon>Frankliniella</taxon>
    </lineage>
</organism>
<dbReference type="Gene3D" id="3.40.525.10">
    <property type="entry name" value="CRAL-TRIO lipid binding domain"/>
    <property type="match status" value="1"/>
</dbReference>
<dbReference type="PANTHER" id="PTHR10174">
    <property type="entry name" value="ALPHA-TOCOPHEROL TRANSFER PROTEIN-RELATED"/>
    <property type="match status" value="1"/>
</dbReference>
<evidence type="ECO:0000259" key="1">
    <source>
        <dbReference type="PROSITE" id="PS50191"/>
    </source>
</evidence>
<dbReference type="InterPro" id="IPR036865">
    <property type="entry name" value="CRAL-TRIO_dom_sf"/>
</dbReference>
<dbReference type="AlphaFoldDB" id="A0A6J1T0C1"/>
<evidence type="ECO:0000313" key="3">
    <source>
        <dbReference type="RefSeq" id="XP_026286507.1"/>
    </source>
</evidence>
<accession>A0A6J1T0C1</accession>
<dbReference type="GeneID" id="113212129"/>
<dbReference type="InterPro" id="IPR001251">
    <property type="entry name" value="CRAL-TRIO_dom"/>
</dbReference>
<evidence type="ECO:0000313" key="2">
    <source>
        <dbReference type="Proteomes" id="UP000504606"/>
    </source>
</evidence>
<dbReference type="SUPFAM" id="SSF52087">
    <property type="entry name" value="CRAL/TRIO domain"/>
    <property type="match status" value="1"/>
</dbReference>
<dbReference type="InterPro" id="IPR036273">
    <property type="entry name" value="CRAL/TRIO_N_dom_sf"/>
</dbReference>
<sequence>MAAQDSDDGDLPPWTADAFDVERELRVNDRLRREDLDEIQEWARRQRNLPAMREGDFAKFLHSCDYDVLAAETCINYYYKTRVSTAVFHNRDLSLASVKAQTDLLDFIVSPRLTPDGCRVVINALKDPDPGTFEFDDYQKVFLMMLDALLLAEPTLPGVYIVYDMHLGSIAHFWKFGFLSQRRLFAYFQSGLPIVLKGIILLHTPSYITTVMKVLRNFGDKKRLDETKMLTGDDYSDLHTIIPKECLPREYGGTLSTRAELHEMTLRRLDRLRDVFAEEEESLKKK</sequence>
<dbReference type="PANTHER" id="PTHR10174:SF213">
    <property type="entry name" value="CRAL-TRIO DOMAIN-CONTAINING PROTEIN"/>
    <property type="match status" value="1"/>
</dbReference>
<dbReference type="OrthoDB" id="6432525at2759"/>